<accession>A0AAN6YHW6</accession>
<name>A0AAN6YHW6_9PEZI</name>
<organism evidence="2 3">
    <name type="scientific">Rhypophila decipiens</name>
    <dbReference type="NCBI Taxonomy" id="261697"/>
    <lineage>
        <taxon>Eukaryota</taxon>
        <taxon>Fungi</taxon>
        <taxon>Dikarya</taxon>
        <taxon>Ascomycota</taxon>
        <taxon>Pezizomycotina</taxon>
        <taxon>Sordariomycetes</taxon>
        <taxon>Sordariomycetidae</taxon>
        <taxon>Sordariales</taxon>
        <taxon>Naviculisporaceae</taxon>
        <taxon>Rhypophila</taxon>
    </lineage>
</organism>
<feature type="compositionally biased region" description="Basic residues" evidence="1">
    <location>
        <begin position="313"/>
        <end position="325"/>
    </location>
</feature>
<dbReference type="AlphaFoldDB" id="A0AAN6YHW6"/>
<reference evidence="2" key="2">
    <citation type="submission" date="2023-05" db="EMBL/GenBank/DDBJ databases">
        <authorList>
            <consortium name="Lawrence Berkeley National Laboratory"/>
            <person name="Steindorff A."/>
            <person name="Hensen N."/>
            <person name="Bonometti L."/>
            <person name="Westerberg I."/>
            <person name="Brannstrom I.O."/>
            <person name="Guillou S."/>
            <person name="Cros-Aarteil S."/>
            <person name="Calhoun S."/>
            <person name="Haridas S."/>
            <person name="Kuo A."/>
            <person name="Mondo S."/>
            <person name="Pangilinan J."/>
            <person name="Riley R."/>
            <person name="Labutti K."/>
            <person name="Andreopoulos B."/>
            <person name="Lipzen A."/>
            <person name="Chen C."/>
            <person name="Yanf M."/>
            <person name="Daum C."/>
            <person name="Ng V."/>
            <person name="Clum A."/>
            <person name="Ohm R."/>
            <person name="Martin F."/>
            <person name="Silar P."/>
            <person name="Natvig D."/>
            <person name="Lalanne C."/>
            <person name="Gautier V."/>
            <person name="Ament-Velasquez S.L."/>
            <person name="Kruys A."/>
            <person name="Hutchinson M.I."/>
            <person name="Powell A.J."/>
            <person name="Barry K."/>
            <person name="Miller A.N."/>
            <person name="Grigoriev I.V."/>
            <person name="Debuchy R."/>
            <person name="Gladieux P."/>
            <person name="Thoren M.H."/>
            <person name="Johannesson H."/>
        </authorList>
    </citation>
    <scope>NUCLEOTIDE SEQUENCE</scope>
    <source>
        <strain evidence="2">PSN293</strain>
    </source>
</reference>
<reference evidence="2" key="1">
    <citation type="journal article" date="2023" name="Mol. Phylogenet. Evol.">
        <title>Genome-scale phylogeny and comparative genomics of the fungal order Sordariales.</title>
        <authorList>
            <person name="Hensen N."/>
            <person name="Bonometti L."/>
            <person name="Westerberg I."/>
            <person name="Brannstrom I.O."/>
            <person name="Guillou S."/>
            <person name="Cros-Aarteil S."/>
            <person name="Calhoun S."/>
            <person name="Haridas S."/>
            <person name="Kuo A."/>
            <person name="Mondo S."/>
            <person name="Pangilinan J."/>
            <person name="Riley R."/>
            <person name="LaButti K."/>
            <person name="Andreopoulos B."/>
            <person name="Lipzen A."/>
            <person name="Chen C."/>
            <person name="Yan M."/>
            <person name="Daum C."/>
            <person name="Ng V."/>
            <person name="Clum A."/>
            <person name="Steindorff A."/>
            <person name="Ohm R.A."/>
            <person name="Martin F."/>
            <person name="Silar P."/>
            <person name="Natvig D.O."/>
            <person name="Lalanne C."/>
            <person name="Gautier V."/>
            <person name="Ament-Velasquez S.L."/>
            <person name="Kruys A."/>
            <person name="Hutchinson M.I."/>
            <person name="Powell A.J."/>
            <person name="Barry K."/>
            <person name="Miller A.N."/>
            <person name="Grigoriev I.V."/>
            <person name="Debuchy R."/>
            <person name="Gladieux P."/>
            <person name="Hiltunen Thoren M."/>
            <person name="Johannesson H."/>
        </authorList>
    </citation>
    <scope>NUCLEOTIDE SEQUENCE</scope>
    <source>
        <strain evidence="2">PSN293</strain>
    </source>
</reference>
<gene>
    <name evidence="2" type="ORF">QBC37DRAFT_368984</name>
</gene>
<dbReference type="Proteomes" id="UP001301769">
    <property type="component" value="Unassembled WGS sequence"/>
</dbReference>
<keyword evidence="3" id="KW-1185">Reference proteome</keyword>
<evidence type="ECO:0000313" key="2">
    <source>
        <dbReference type="EMBL" id="KAK4218371.1"/>
    </source>
</evidence>
<sequence>MPGTMTNDTIEYIVISFGSRRRLLAKPPTFELLMKRSCEIFDFTADTRLCAYFMYRNRRGELLETELDPSAYSCVMAWDELEWKALDSPARASFLDGHHRTGPIYLGAGHERVAEDGSGHKLSEEEHVYDSPRSCSTCTEVGNFGARWDTSNEVIDSWSHPSYDNLHDREVTSTPIGRSTNLLELIAGIYKGANSPTPKPDNDTISDDGWPANDPMTFITPGCWPEDNEAASLDCHDHNPETSHLREETDTPIAAPTTLSVSTATIKAAGVFSPRPSENATTGHEWLHPIPSGPLRARPTGGRWAPDSGTPTRGRRRKHKTHIDW</sequence>
<evidence type="ECO:0000313" key="3">
    <source>
        <dbReference type="Proteomes" id="UP001301769"/>
    </source>
</evidence>
<feature type="region of interest" description="Disordered" evidence="1">
    <location>
        <begin position="274"/>
        <end position="325"/>
    </location>
</feature>
<dbReference type="EMBL" id="MU858053">
    <property type="protein sequence ID" value="KAK4218371.1"/>
    <property type="molecule type" value="Genomic_DNA"/>
</dbReference>
<evidence type="ECO:0000256" key="1">
    <source>
        <dbReference type="SAM" id="MobiDB-lite"/>
    </source>
</evidence>
<comment type="caution">
    <text evidence="2">The sequence shown here is derived from an EMBL/GenBank/DDBJ whole genome shotgun (WGS) entry which is preliminary data.</text>
</comment>
<protein>
    <submittedName>
        <fullName evidence="2">Uncharacterized protein</fullName>
    </submittedName>
</protein>
<proteinExistence type="predicted"/>